<evidence type="ECO:0000256" key="2">
    <source>
        <dbReference type="ARBA" id="ARBA00022676"/>
    </source>
</evidence>
<evidence type="ECO:0000313" key="7">
    <source>
        <dbReference type="Proteomes" id="UP001293254"/>
    </source>
</evidence>
<accession>A0AAE2CEK4</accession>
<dbReference type="InterPro" id="IPR002213">
    <property type="entry name" value="UDP_glucos_trans"/>
</dbReference>
<dbReference type="AlphaFoldDB" id="A0AAE2CEK4"/>
<dbReference type="PROSITE" id="PS00375">
    <property type="entry name" value="UDPGT"/>
    <property type="match status" value="1"/>
</dbReference>
<reference evidence="6" key="1">
    <citation type="submission" date="2020-06" db="EMBL/GenBank/DDBJ databases">
        <authorList>
            <person name="Li T."/>
            <person name="Hu X."/>
            <person name="Zhang T."/>
            <person name="Song X."/>
            <person name="Zhang H."/>
            <person name="Dai N."/>
            <person name="Sheng W."/>
            <person name="Hou X."/>
            <person name="Wei L."/>
        </authorList>
    </citation>
    <scope>NUCLEOTIDE SEQUENCE</scope>
    <source>
        <strain evidence="6">3651</strain>
        <tissue evidence="6">Leaf</tissue>
    </source>
</reference>
<evidence type="ECO:0000256" key="3">
    <source>
        <dbReference type="ARBA" id="ARBA00022679"/>
    </source>
</evidence>
<dbReference type="GO" id="GO:0080044">
    <property type="term" value="F:quercetin 7-O-glucosyltransferase activity"/>
    <property type="evidence" value="ECO:0007669"/>
    <property type="project" value="TreeGrafter"/>
</dbReference>
<proteinExistence type="inferred from homology"/>
<dbReference type="Pfam" id="PF00201">
    <property type="entry name" value="UDPGT"/>
    <property type="match status" value="1"/>
</dbReference>
<evidence type="ECO:0000256" key="1">
    <source>
        <dbReference type="ARBA" id="ARBA00009995"/>
    </source>
</evidence>
<keyword evidence="7" id="KW-1185">Reference proteome</keyword>
<dbReference type="EMBL" id="JACGWO010000009">
    <property type="protein sequence ID" value="KAK4419238.1"/>
    <property type="molecule type" value="Genomic_DNA"/>
</dbReference>
<evidence type="ECO:0000256" key="5">
    <source>
        <dbReference type="RuleBase" id="RU362057"/>
    </source>
</evidence>
<name>A0AAE2CEK4_9LAMI</name>
<keyword evidence="3 4" id="KW-0808">Transferase</keyword>
<dbReference type="PANTHER" id="PTHR11926:SF774">
    <property type="entry name" value="UDP-GLYCOSYLTRANSFERASE 85A1-RELATED"/>
    <property type="match status" value="1"/>
</dbReference>
<sequence length="477" mass="53307">MAETCPRPHAFMIALPYQGHITPFVNLALKLASKGIIVTFVHLEFIHHTSSQSQQSSSNLFSEARECGLDIRYTTIDDGFPLEFDRVLHSDKYWESMLRDFPGRVEEFVVKTIQSDDPCLAPFLIADTFYTWPAAISKKLNLLNVSFWTEPALVFSLAYHMNLLKENGHFPCKDHVEEEINYLPGVEEISTKDLMSYLKAADPATTVDEVVPKAFEEVKKADFILHNTVQELESETLSALNKYQPNYAVGPINFSKTLATDTVSKSLRSELDCANWLDSKSPGSVLYVSFGSLVQTSKQVIEEIAHGLLLSEVNFIWVVRADAVSSGDTDVLPAGYVDEIKDKGLIVPWCTQMMVLSHPAVGGFLTHCGWNSVLETIWCGTPMICYPITYDQPTNRKLVVDGWKIGINLCDETSVERKEVAEKIKSFMSGAASESLREEANKVNAVLQNALERDGSSERNFDQFVKDLKAKLIAGNE</sequence>
<dbReference type="SUPFAM" id="SSF53756">
    <property type="entry name" value="UDP-Glycosyltransferase/glycogen phosphorylase"/>
    <property type="match status" value="1"/>
</dbReference>
<dbReference type="Gene3D" id="3.40.50.2000">
    <property type="entry name" value="Glycogen Phosphorylase B"/>
    <property type="match status" value="2"/>
</dbReference>
<organism evidence="6 7">
    <name type="scientific">Sesamum alatum</name>
    <dbReference type="NCBI Taxonomy" id="300844"/>
    <lineage>
        <taxon>Eukaryota</taxon>
        <taxon>Viridiplantae</taxon>
        <taxon>Streptophyta</taxon>
        <taxon>Embryophyta</taxon>
        <taxon>Tracheophyta</taxon>
        <taxon>Spermatophyta</taxon>
        <taxon>Magnoliopsida</taxon>
        <taxon>eudicotyledons</taxon>
        <taxon>Gunneridae</taxon>
        <taxon>Pentapetalae</taxon>
        <taxon>asterids</taxon>
        <taxon>lamiids</taxon>
        <taxon>Lamiales</taxon>
        <taxon>Pedaliaceae</taxon>
        <taxon>Sesamum</taxon>
    </lineage>
</organism>
<reference evidence="6" key="2">
    <citation type="journal article" date="2024" name="Plant">
        <title>Genomic evolution and insights into agronomic trait innovations of Sesamum species.</title>
        <authorList>
            <person name="Miao H."/>
            <person name="Wang L."/>
            <person name="Qu L."/>
            <person name="Liu H."/>
            <person name="Sun Y."/>
            <person name="Le M."/>
            <person name="Wang Q."/>
            <person name="Wei S."/>
            <person name="Zheng Y."/>
            <person name="Lin W."/>
            <person name="Duan Y."/>
            <person name="Cao H."/>
            <person name="Xiong S."/>
            <person name="Wang X."/>
            <person name="Wei L."/>
            <person name="Li C."/>
            <person name="Ma Q."/>
            <person name="Ju M."/>
            <person name="Zhao R."/>
            <person name="Li G."/>
            <person name="Mu C."/>
            <person name="Tian Q."/>
            <person name="Mei H."/>
            <person name="Zhang T."/>
            <person name="Gao T."/>
            <person name="Zhang H."/>
        </authorList>
    </citation>
    <scope>NUCLEOTIDE SEQUENCE</scope>
    <source>
        <strain evidence="6">3651</strain>
    </source>
</reference>
<dbReference type="CDD" id="cd03784">
    <property type="entry name" value="GT1_Gtf-like"/>
    <property type="match status" value="1"/>
</dbReference>
<protein>
    <recommendedName>
        <fullName evidence="5">Glycosyltransferase</fullName>
        <ecNumber evidence="5">2.4.1.-</ecNumber>
    </recommendedName>
</protein>
<dbReference type="GO" id="GO:0080043">
    <property type="term" value="F:quercetin 3-O-glucosyltransferase activity"/>
    <property type="evidence" value="ECO:0007669"/>
    <property type="project" value="TreeGrafter"/>
</dbReference>
<dbReference type="InterPro" id="IPR035595">
    <property type="entry name" value="UDP_glycos_trans_CS"/>
</dbReference>
<dbReference type="FunFam" id="3.40.50.2000:FF:000078">
    <property type="entry name" value="Glycosyltransferase"/>
    <property type="match status" value="1"/>
</dbReference>
<dbReference type="PANTHER" id="PTHR11926">
    <property type="entry name" value="GLUCOSYL/GLUCURONOSYL TRANSFERASES"/>
    <property type="match status" value="1"/>
</dbReference>
<evidence type="ECO:0000256" key="4">
    <source>
        <dbReference type="RuleBase" id="RU003718"/>
    </source>
</evidence>
<comment type="similarity">
    <text evidence="1 4">Belongs to the UDP-glycosyltransferase family.</text>
</comment>
<dbReference type="EC" id="2.4.1.-" evidence="5"/>
<gene>
    <name evidence="6" type="ORF">Salat_2336600</name>
</gene>
<keyword evidence="2 4" id="KW-0328">Glycosyltransferase</keyword>
<dbReference type="Proteomes" id="UP001293254">
    <property type="component" value="Unassembled WGS sequence"/>
</dbReference>
<evidence type="ECO:0000313" key="6">
    <source>
        <dbReference type="EMBL" id="KAK4419238.1"/>
    </source>
</evidence>
<comment type="caution">
    <text evidence="6">The sequence shown here is derived from an EMBL/GenBank/DDBJ whole genome shotgun (WGS) entry which is preliminary data.</text>
</comment>